<evidence type="ECO:0000256" key="1">
    <source>
        <dbReference type="SAM" id="Phobius"/>
    </source>
</evidence>
<organism evidence="2 3">
    <name type="scientific">Metabacillus idriensis</name>
    <dbReference type="NCBI Taxonomy" id="324768"/>
    <lineage>
        <taxon>Bacteria</taxon>
        <taxon>Bacillati</taxon>
        <taxon>Bacillota</taxon>
        <taxon>Bacilli</taxon>
        <taxon>Bacillales</taxon>
        <taxon>Bacillaceae</taxon>
        <taxon>Metabacillus</taxon>
    </lineage>
</organism>
<dbReference type="EMBL" id="WKKF01000006">
    <property type="protein sequence ID" value="MRX55836.1"/>
    <property type="molecule type" value="Genomic_DNA"/>
</dbReference>
<protein>
    <recommendedName>
        <fullName evidence="4">Protein YpmT</fullName>
    </recommendedName>
</protein>
<evidence type="ECO:0000313" key="3">
    <source>
        <dbReference type="Proteomes" id="UP000441585"/>
    </source>
</evidence>
<comment type="caution">
    <text evidence="2">The sequence shown here is derived from an EMBL/GenBank/DDBJ whole genome shotgun (WGS) entry which is preliminary data.</text>
</comment>
<gene>
    <name evidence="2" type="ORF">GJU41_17880</name>
</gene>
<keyword evidence="1" id="KW-0812">Transmembrane</keyword>
<dbReference type="Pfam" id="PF17431">
    <property type="entry name" value="YpmT"/>
    <property type="match status" value="1"/>
</dbReference>
<feature type="transmembrane region" description="Helical" evidence="1">
    <location>
        <begin position="7"/>
        <end position="26"/>
    </location>
</feature>
<proteinExistence type="predicted"/>
<sequence length="65" mass="7446">MKDVFMLFSVAGLLISMYFGGIAYFAYVEEKTDEVFMNVSYCAVFLSAAVYSLHLKDEKKRQKNS</sequence>
<keyword evidence="1" id="KW-0472">Membrane</keyword>
<evidence type="ECO:0000313" key="2">
    <source>
        <dbReference type="EMBL" id="MRX55836.1"/>
    </source>
</evidence>
<keyword evidence="3" id="KW-1185">Reference proteome</keyword>
<name>A0A6I2MFL6_9BACI</name>
<accession>A0A6I2MFL6</accession>
<keyword evidence="1" id="KW-1133">Transmembrane helix</keyword>
<dbReference type="AlphaFoldDB" id="A0A6I2MFL6"/>
<dbReference type="Proteomes" id="UP000441585">
    <property type="component" value="Unassembled WGS sequence"/>
</dbReference>
<evidence type="ECO:0008006" key="4">
    <source>
        <dbReference type="Google" id="ProtNLM"/>
    </source>
</evidence>
<dbReference type="InterPro" id="IPR035403">
    <property type="entry name" value="YmpT-like"/>
</dbReference>
<reference evidence="2 3" key="1">
    <citation type="submission" date="2019-11" db="EMBL/GenBank/DDBJ databases">
        <title>Bacillus idriensis genome.</title>
        <authorList>
            <person name="Konopka E.N."/>
            <person name="Newman J.D."/>
        </authorList>
    </citation>
    <scope>NUCLEOTIDE SEQUENCE [LARGE SCALE GENOMIC DNA]</scope>
    <source>
        <strain evidence="2 3">DSM 19097</strain>
    </source>
</reference>
<feature type="transmembrane region" description="Helical" evidence="1">
    <location>
        <begin position="38"/>
        <end position="55"/>
    </location>
</feature>
<dbReference type="RefSeq" id="WP_070877905.1">
    <property type="nucleotide sequence ID" value="NZ_CAJFZX010000001.1"/>
</dbReference>